<keyword evidence="2" id="KW-0560">Oxidoreductase</keyword>
<feature type="domain" description="Carboxymuconolactone decarboxylase-like" evidence="1">
    <location>
        <begin position="40"/>
        <end position="101"/>
    </location>
</feature>
<dbReference type="EMBL" id="JBEPLJ010000001">
    <property type="protein sequence ID" value="MET3583978.1"/>
    <property type="molecule type" value="Genomic_DNA"/>
</dbReference>
<dbReference type="PANTHER" id="PTHR35446">
    <property type="entry name" value="SI:CH211-175M2.5"/>
    <property type="match status" value="1"/>
</dbReference>
<name>A0ABV2H0C0_9HYPH</name>
<dbReference type="Gene3D" id="1.20.1290.10">
    <property type="entry name" value="AhpD-like"/>
    <property type="match status" value="1"/>
</dbReference>
<gene>
    <name evidence="2" type="ORF">ABID21_000070</name>
</gene>
<accession>A0ABV2H0C0</accession>
<proteinExistence type="predicted"/>
<dbReference type="SUPFAM" id="SSF69118">
    <property type="entry name" value="AhpD-like"/>
    <property type="match status" value="1"/>
</dbReference>
<keyword evidence="3" id="KW-1185">Reference proteome</keyword>
<evidence type="ECO:0000313" key="2">
    <source>
        <dbReference type="EMBL" id="MET3583978.1"/>
    </source>
</evidence>
<reference evidence="2 3" key="1">
    <citation type="submission" date="2024-06" db="EMBL/GenBank/DDBJ databases">
        <title>Genomic Encyclopedia of Type Strains, Phase IV (KMG-IV): sequencing the most valuable type-strain genomes for metagenomic binning, comparative biology and taxonomic classification.</title>
        <authorList>
            <person name="Goeker M."/>
        </authorList>
    </citation>
    <scope>NUCLEOTIDE SEQUENCE [LARGE SCALE GENOMIC DNA]</scope>
    <source>
        <strain evidence="2 3">DSM 105042</strain>
    </source>
</reference>
<keyword evidence="2" id="KW-0575">Peroxidase</keyword>
<dbReference type="Pfam" id="PF02627">
    <property type="entry name" value="CMD"/>
    <property type="match status" value="1"/>
</dbReference>
<organism evidence="2 3">
    <name type="scientific">Pseudorhizobium tarimense</name>
    <dbReference type="NCBI Taxonomy" id="1079109"/>
    <lineage>
        <taxon>Bacteria</taxon>
        <taxon>Pseudomonadati</taxon>
        <taxon>Pseudomonadota</taxon>
        <taxon>Alphaproteobacteria</taxon>
        <taxon>Hyphomicrobiales</taxon>
        <taxon>Rhizobiaceae</taxon>
        <taxon>Rhizobium/Agrobacterium group</taxon>
        <taxon>Pseudorhizobium</taxon>
    </lineage>
</organism>
<comment type="caution">
    <text evidence="2">The sequence shown here is derived from an EMBL/GenBank/DDBJ whole genome shotgun (WGS) entry which is preliminary data.</text>
</comment>
<dbReference type="InterPro" id="IPR003779">
    <property type="entry name" value="CMD-like"/>
</dbReference>
<dbReference type="Proteomes" id="UP001549031">
    <property type="component" value="Unassembled WGS sequence"/>
</dbReference>
<dbReference type="GO" id="GO:0004601">
    <property type="term" value="F:peroxidase activity"/>
    <property type="evidence" value="ECO:0007669"/>
    <property type="project" value="UniProtKB-KW"/>
</dbReference>
<evidence type="ECO:0000313" key="3">
    <source>
        <dbReference type="Proteomes" id="UP001549031"/>
    </source>
</evidence>
<dbReference type="InterPro" id="IPR029032">
    <property type="entry name" value="AhpD-like"/>
</dbReference>
<dbReference type="RefSeq" id="WP_247242037.1">
    <property type="nucleotide sequence ID" value="NZ_JALJRA010000001.1"/>
</dbReference>
<protein>
    <submittedName>
        <fullName evidence="2">Peroxidase-related enzyme</fullName>
    </submittedName>
</protein>
<dbReference type="PANTHER" id="PTHR35446:SF2">
    <property type="entry name" value="CARBOXYMUCONOLACTONE DECARBOXYLASE-LIKE DOMAIN-CONTAINING PROTEIN"/>
    <property type="match status" value="1"/>
</dbReference>
<sequence>MPFISTPGPDTGDATAAMYAAAEESHGYLPNMYKIFGHRPEVMEKWGTLLASIRGHMSLRRYELVTLAAAKELRSSYCMLAHGSVLLREGFSETQLADTVTGGSHAPLDEAEREIMQFAAKVVRDATSITKEDVARLKAHGLSDAEIFDITAAAAVRCFFSKILDAMGAQPDPAYRERLSPALARTLTIGRPIQGGFGAAAAQTAAAPAAAAPSES</sequence>
<evidence type="ECO:0000259" key="1">
    <source>
        <dbReference type="Pfam" id="PF02627"/>
    </source>
</evidence>